<accession>A0A161UGA1</accession>
<dbReference type="EMBL" id="LMCB01000161">
    <property type="protein sequence ID" value="KZL04543.1"/>
    <property type="molecule type" value="Genomic_DNA"/>
</dbReference>
<name>A0A161UGA1_9HYPH</name>
<gene>
    <name evidence="1" type="ORF">PsAD2_04626</name>
</gene>
<comment type="caution">
    <text evidence="1">The sequence shown here is derived from an EMBL/GenBank/DDBJ whole genome shotgun (WGS) entry which is preliminary data.</text>
</comment>
<organism evidence="1 2">
    <name type="scientific">Pseudovibrio axinellae</name>
    <dbReference type="NCBI Taxonomy" id="989403"/>
    <lineage>
        <taxon>Bacteria</taxon>
        <taxon>Pseudomonadati</taxon>
        <taxon>Pseudomonadota</taxon>
        <taxon>Alphaproteobacteria</taxon>
        <taxon>Hyphomicrobiales</taxon>
        <taxon>Stappiaceae</taxon>
        <taxon>Pseudovibrio</taxon>
    </lineage>
</organism>
<dbReference type="InterPro" id="IPR053745">
    <property type="entry name" value="Viral_Tail_Comp_sf"/>
</dbReference>
<evidence type="ECO:0000313" key="2">
    <source>
        <dbReference type="Proteomes" id="UP000076577"/>
    </source>
</evidence>
<dbReference type="InterPro" id="IPR021508">
    <property type="entry name" value="Gp17-like"/>
</dbReference>
<protein>
    <recommendedName>
        <fullName evidence="3">DUF3168 domain-containing protein</fullName>
    </recommendedName>
</protein>
<dbReference type="Pfam" id="PF11367">
    <property type="entry name" value="Tail_completion_gp17"/>
    <property type="match status" value="1"/>
</dbReference>
<dbReference type="OrthoDB" id="7630456at2"/>
<dbReference type="Proteomes" id="UP000076577">
    <property type="component" value="Unassembled WGS sequence"/>
</dbReference>
<dbReference type="Gene3D" id="3.30.2000.30">
    <property type="match status" value="1"/>
</dbReference>
<proteinExistence type="predicted"/>
<reference evidence="1 2" key="1">
    <citation type="journal article" date="2016" name="Front. Microbiol.">
        <title>Comparative Genomic Analysis Reveals a Diverse Repertoire of Genes Involved in Prokaryote-Eukaryote Interactions within the Pseudovibrio Genus.</title>
        <authorList>
            <person name="Romano S."/>
            <person name="Fernandez-Guerra A."/>
            <person name="Reen F.J."/>
            <person name="Glockner F.O."/>
            <person name="Crowley S.P."/>
            <person name="O'Sullivan O."/>
            <person name="Cotter P.D."/>
            <person name="Adams C."/>
            <person name="Dobson A.D."/>
            <person name="O'Gara F."/>
        </authorList>
    </citation>
    <scope>NUCLEOTIDE SEQUENCE [LARGE SCALE GENOMIC DNA]</scope>
    <source>
        <strain evidence="1 2">Ad2</strain>
    </source>
</reference>
<dbReference type="PATRIC" id="fig|989403.3.peg.5066"/>
<dbReference type="STRING" id="989403.SAMN05421798_10482"/>
<sequence>MGSPDLELQKAVVAALSADETVLEFVHDVFDSVKVPSDQANSPWGVKDGYVSLGAEMNVPARHDGFLIEETTLQIDCWSRKTGRVHVKQIMAAVRAVLDGAELPLPSYGNVISELSLHTITPDPETGVTHGVLHFSFEIQVH</sequence>
<evidence type="ECO:0008006" key="3">
    <source>
        <dbReference type="Google" id="ProtNLM"/>
    </source>
</evidence>
<dbReference type="AlphaFoldDB" id="A0A161UGA1"/>
<keyword evidence="2" id="KW-1185">Reference proteome</keyword>
<dbReference type="RefSeq" id="WP_068011143.1">
    <property type="nucleotide sequence ID" value="NZ_FOFM01000004.1"/>
</dbReference>
<evidence type="ECO:0000313" key="1">
    <source>
        <dbReference type="EMBL" id="KZL04543.1"/>
    </source>
</evidence>